<organism evidence="1">
    <name type="scientific">Hebeloma cylindrosporum</name>
    <dbReference type="NCBI Taxonomy" id="76867"/>
    <lineage>
        <taxon>Eukaryota</taxon>
        <taxon>Fungi</taxon>
        <taxon>Dikarya</taxon>
        <taxon>Basidiomycota</taxon>
        <taxon>Agaricomycotina</taxon>
        <taxon>Agaricomycetes</taxon>
        <taxon>Agaricomycetidae</taxon>
        <taxon>Agaricales</taxon>
        <taxon>Agaricineae</taxon>
        <taxon>Hymenogastraceae</taxon>
        <taxon>Hebeloma</taxon>
    </lineage>
</organism>
<name>B6C962_HEBCY</name>
<evidence type="ECO:0000313" key="1">
    <source>
        <dbReference type="EMBL" id="ABW07815.1"/>
    </source>
</evidence>
<dbReference type="AlphaFoldDB" id="B6C962"/>
<reference evidence="1" key="1">
    <citation type="journal article" date="2009" name="Appl. Environ. Microbiol.">
        <title>Different patterns of regulation for the copper and cadmium metallothioneins of the ectomycorrhizal fungus Hebeloma cylindrosporum.</title>
        <authorList>
            <person name="Ramesh G."/>
            <person name="Podila G.K."/>
            <person name="Gay G."/>
            <person name="Marmeisse R."/>
            <person name="Reddy M.S."/>
        </authorList>
    </citation>
    <scope>NUCLEOTIDE SEQUENCE</scope>
</reference>
<proteinExistence type="evidence at transcript level"/>
<sequence length="57" mass="5615">MQIVQNSLVSQSSGCTCTSCKCGSNCTCGAPVNQSSGCGSSSCTCTSCTCKAGECKC</sequence>
<accession>B6C962</accession>
<dbReference type="EMBL" id="EU049885">
    <property type="protein sequence ID" value="ABW07815.1"/>
    <property type="molecule type" value="mRNA"/>
</dbReference>
<gene>
    <name evidence="1" type="primary">MT2</name>
</gene>
<protein>
    <submittedName>
        <fullName evidence="1">Metallothionein</fullName>
    </submittedName>
</protein>